<dbReference type="EMBL" id="AJIX01000025">
    <property type="protein sequence ID" value="KGR09638.1"/>
    <property type="molecule type" value="Genomic_DNA"/>
</dbReference>
<sequence length="172" mass="19664">MIQKFTCVPATDYDVIVVSNGTESQIKSRVTTAKTARITYLHDLPSLSSYLSEVPNFTGKIIFMFFDGVQYIQDFICDAIDLYGKTPFSLIQNAYFYFDKLDPVNLDLQFNTVAVIVHDVLKKSNYMLDRIRGVYIDDLSLVGDRSIPMKRLICNFPNVEKFVLQSNAKITF</sequence>
<evidence type="ECO:0000313" key="1">
    <source>
        <dbReference type="EMBL" id="KGR09638.1"/>
    </source>
</evidence>
<dbReference type="Proteomes" id="UP000030161">
    <property type="component" value="Unassembled WGS sequence"/>
</dbReference>
<dbReference type="AlphaFoldDB" id="A0AB34PVW6"/>
<comment type="caution">
    <text evidence="1">The sequence shown here is derived from an EMBL/GenBank/DDBJ whole genome shotgun (WGS) entry which is preliminary data.</text>
</comment>
<evidence type="ECO:0000313" key="2">
    <source>
        <dbReference type="Proteomes" id="UP000030161"/>
    </source>
</evidence>
<accession>A0AB34PVW6</accession>
<gene>
    <name evidence="1" type="ORF">MG3_03559</name>
</gene>
<name>A0AB34PVW6_CANAX</name>
<organism evidence="1 2">
    <name type="scientific">Candida albicans P78048</name>
    <dbReference type="NCBI Taxonomy" id="1094989"/>
    <lineage>
        <taxon>Eukaryota</taxon>
        <taxon>Fungi</taxon>
        <taxon>Dikarya</taxon>
        <taxon>Ascomycota</taxon>
        <taxon>Saccharomycotina</taxon>
        <taxon>Pichiomycetes</taxon>
        <taxon>Debaryomycetaceae</taxon>
        <taxon>Candida/Lodderomyces clade</taxon>
        <taxon>Candida</taxon>
    </lineage>
</organism>
<reference evidence="1 2" key="1">
    <citation type="submission" date="2013-12" db="EMBL/GenBank/DDBJ databases">
        <title>The Genome Sequence of Candida albicans P78048.</title>
        <authorList>
            <consortium name="The Broad Institute Genome Sequencing Platform"/>
            <consortium name="The Broad Institute Genome Sequencing Center for Infectious Disease"/>
            <person name="Cuomo C."/>
            <person name="Bennett R."/>
            <person name="Hirakawa M."/>
            <person name="Noverr M."/>
            <person name="Mitchell A."/>
            <person name="Young S.K."/>
            <person name="Zeng Q."/>
            <person name="Gargeya S."/>
            <person name="Fitzgerald M."/>
            <person name="Abouelleil A."/>
            <person name="Alvarado L."/>
            <person name="Berlin A.M."/>
            <person name="Chapman S.B."/>
            <person name="Dewar J."/>
            <person name="Goldberg J."/>
            <person name="Griggs A."/>
            <person name="Gujja S."/>
            <person name="Hansen M."/>
            <person name="Howarth C."/>
            <person name="Imamovic A."/>
            <person name="Larimer J."/>
            <person name="McCowan C."/>
            <person name="Murphy C."/>
            <person name="Pearson M."/>
            <person name="Priest M."/>
            <person name="Roberts A."/>
            <person name="Saif S."/>
            <person name="Shea T."/>
            <person name="Sykes S."/>
            <person name="Wortman J."/>
            <person name="Nusbaum C."/>
            <person name="Birren B."/>
        </authorList>
    </citation>
    <scope>NUCLEOTIDE SEQUENCE [LARGE SCALE GENOMIC DNA]</scope>
    <source>
        <strain evidence="1 2">P78048</strain>
    </source>
</reference>
<protein>
    <submittedName>
        <fullName evidence="1">Uncharacterized protein</fullName>
    </submittedName>
</protein>
<proteinExistence type="predicted"/>